<reference evidence="1 2" key="1">
    <citation type="journal article" date="2015" name="Genome Announc.">
        <title>Expanding the biotechnology potential of lactobacilli through comparative genomics of 213 strains and associated genera.</title>
        <authorList>
            <person name="Sun Z."/>
            <person name="Harris H.M."/>
            <person name="McCann A."/>
            <person name="Guo C."/>
            <person name="Argimon S."/>
            <person name="Zhang W."/>
            <person name="Yang X."/>
            <person name="Jeffery I.B."/>
            <person name="Cooney J.C."/>
            <person name="Kagawa T.F."/>
            <person name="Liu W."/>
            <person name="Song Y."/>
            <person name="Salvetti E."/>
            <person name="Wrobel A."/>
            <person name="Rasinkangas P."/>
            <person name="Parkhill J."/>
            <person name="Rea M.C."/>
            <person name="O'Sullivan O."/>
            <person name="Ritari J."/>
            <person name="Douillard F.P."/>
            <person name="Paul Ross R."/>
            <person name="Yang R."/>
            <person name="Briner A.E."/>
            <person name="Felis G.E."/>
            <person name="de Vos W.M."/>
            <person name="Barrangou R."/>
            <person name="Klaenhammer T.R."/>
            <person name="Caufield P.W."/>
            <person name="Cui Y."/>
            <person name="Zhang H."/>
            <person name="O'Toole P.W."/>
        </authorList>
    </citation>
    <scope>NUCLEOTIDE SEQUENCE [LARGE SCALE GENOMIC DNA]</scope>
    <source>
        <strain evidence="1 2">ATCC 53295</strain>
    </source>
</reference>
<dbReference type="Proteomes" id="UP000051176">
    <property type="component" value="Unassembled WGS sequence"/>
</dbReference>
<evidence type="ECO:0008006" key="3">
    <source>
        <dbReference type="Google" id="ProtNLM"/>
    </source>
</evidence>
<comment type="caution">
    <text evidence="1">The sequence shown here is derived from an EMBL/GenBank/DDBJ whole genome shotgun (WGS) entry which is preliminary data.</text>
</comment>
<organism evidence="1 2">
    <name type="scientific">Levilactobacillus parabrevis ATCC 53295</name>
    <dbReference type="NCBI Taxonomy" id="1267003"/>
    <lineage>
        <taxon>Bacteria</taxon>
        <taxon>Bacillati</taxon>
        <taxon>Bacillota</taxon>
        <taxon>Bacilli</taxon>
        <taxon>Lactobacillales</taxon>
        <taxon>Lactobacillaceae</taxon>
        <taxon>Levilactobacillus</taxon>
    </lineage>
</organism>
<dbReference type="STRING" id="357278.IV61_GL001340"/>
<dbReference type="OrthoDB" id="2296247at2"/>
<gene>
    <name evidence="1" type="ORF">FD07_GL001238</name>
</gene>
<proteinExistence type="predicted"/>
<protein>
    <recommendedName>
        <fullName evidence="3">HTH hxlR-type domain-containing protein</fullName>
    </recommendedName>
</protein>
<dbReference type="eggNOG" id="ENOG5030BJ5">
    <property type="taxonomic scope" value="Bacteria"/>
</dbReference>
<keyword evidence="2" id="KW-1185">Reference proteome</keyword>
<dbReference type="AlphaFoldDB" id="A0A0R1GPM6"/>
<dbReference type="EMBL" id="AZCZ01000030">
    <property type="protein sequence ID" value="KRK36011.1"/>
    <property type="molecule type" value="Genomic_DNA"/>
</dbReference>
<dbReference type="GeneID" id="97413685"/>
<name>A0A0R1GPM6_9LACO</name>
<dbReference type="RefSeq" id="WP_020089876.1">
    <property type="nucleotide sequence ID" value="NZ_AZCZ01000030.1"/>
</dbReference>
<sequence length="102" mass="11672">MEPTIRGLEATRAIVTQPLQWQVLLLLAEAPQSPGMLSRQIPIWQHWRCWLGLLQLQRHQLVMFHMKQWCWSLTAAGETLRPILNAIQTCNATQKGGNSNDT</sequence>
<evidence type="ECO:0000313" key="1">
    <source>
        <dbReference type="EMBL" id="KRK36011.1"/>
    </source>
</evidence>
<accession>A0A0R1GPM6</accession>
<evidence type="ECO:0000313" key="2">
    <source>
        <dbReference type="Proteomes" id="UP000051176"/>
    </source>
</evidence>
<dbReference type="PATRIC" id="fig|1267003.4.peg.1316"/>